<dbReference type="InterPro" id="IPR003593">
    <property type="entry name" value="AAA+_ATPase"/>
</dbReference>
<evidence type="ECO:0000313" key="9">
    <source>
        <dbReference type="Proteomes" id="UP000823597"/>
    </source>
</evidence>
<keyword evidence="8" id="KW-0378">Hydrolase</keyword>
<dbReference type="Pfam" id="PF00004">
    <property type="entry name" value="AAA"/>
    <property type="match status" value="1"/>
</dbReference>
<dbReference type="InterPro" id="IPR018368">
    <property type="entry name" value="ClpA/B_CS1"/>
</dbReference>
<dbReference type="InterPro" id="IPR001270">
    <property type="entry name" value="ClpA/B"/>
</dbReference>
<proteinExistence type="predicted"/>
<name>A0A9D9I3Z4_9BACT</name>
<evidence type="ECO:0000256" key="2">
    <source>
        <dbReference type="ARBA" id="ARBA00022741"/>
    </source>
</evidence>
<protein>
    <submittedName>
        <fullName evidence="8">ATP-dependent Clp protease ATP-binding subunit</fullName>
    </submittedName>
</protein>
<dbReference type="InterPro" id="IPR019489">
    <property type="entry name" value="Clp_ATPase_C"/>
</dbReference>
<dbReference type="GO" id="GO:0005737">
    <property type="term" value="C:cytoplasm"/>
    <property type="evidence" value="ECO:0007669"/>
    <property type="project" value="TreeGrafter"/>
</dbReference>
<dbReference type="InterPro" id="IPR027417">
    <property type="entry name" value="P-loop_NTPase"/>
</dbReference>
<dbReference type="GO" id="GO:0008233">
    <property type="term" value="F:peptidase activity"/>
    <property type="evidence" value="ECO:0007669"/>
    <property type="project" value="UniProtKB-KW"/>
</dbReference>
<dbReference type="GO" id="GO:0005524">
    <property type="term" value="F:ATP binding"/>
    <property type="evidence" value="ECO:0007669"/>
    <property type="project" value="UniProtKB-KW"/>
</dbReference>
<dbReference type="CDD" id="cd19499">
    <property type="entry name" value="RecA-like_ClpB_Hsp104-like"/>
    <property type="match status" value="1"/>
</dbReference>
<dbReference type="AlphaFoldDB" id="A0A9D9I3Z4"/>
<sequence length="826" mass="91708">MRNNIHIATEVNRIILIAGEEAERLGNNCVMPDHLFLAILRDGNSKAYKVLERLGAAIKDIKQDIDKANRDMEPSSGNAEIPLPVSVETQNVLGAMVSLARKEDTENVDSLHLLRAIIENGQGNADKVLKNHGINLIRSLDEIMQRKQTQAPMHDDNRPARRPRQDYTEEHTASPSESIIGQFGTDLTAEAAKGNLDPVIGRNNEIDRIIQILGRRKKNNPILVGDAGVGKSAIVEGLASRIAGHKVPSILAFKRIVSLDLVSVVAGTKYRGEFEERLKAIINELSKDRNTIVFIDEIHTIVGAGNASGSMDAANMLKPALSKGEIQCIGATTAEEFRKTIEKDPALERRFQKVNVEQTDYDETLRILYGIRQKYEDFHKVIYDDSALAACIKLTDRYINGRSLPDKAIDAMDEAGARMHLSSEKQDDKANKLYNRLSSARAEKQAAVKDGQFVKAASLFRKEKDLNRQLDRYYESTSLPEEKPHVTKDDIAKTVARMSGIPIEKIAETEAEKLTSLSNRIKSRIIGQDMAVNSVVNAIKRSRSGLKNPERPIGTFIFFGPTGVGKTALAKAVAEELFGSPDSLIRMDMGEFSEKFTSSRLVGAPPGYVGYDNGGELSEKVKKHPYSVILLDEIEKAHPDIYNMLLQIMDEGRLTDSNGRNVDFRNCIIIMTSNAGSREIQGYGNGLGFAGTLEAEKGKRNAAEKAIGNIFPPEFLNRVDEQIHFHGLTKDNILKILNNELAKLKKRTKEIGYDLEISQGAKEFVAEKGYDSRFGARYLNRTIGRLIEDPLADELLSRAAQPSETSNKKITIRLTRSKNEKKLEIL</sequence>
<keyword evidence="1 5" id="KW-0677">Repeat</keyword>
<dbReference type="GO" id="GO:0034605">
    <property type="term" value="P:cellular response to heat"/>
    <property type="evidence" value="ECO:0007669"/>
    <property type="project" value="TreeGrafter"/>
</dbReference>
<dbReference type="SMART" id="SM01086">
    <property type="entry name" value="ClpB_D2-small"/>
    <property type="match status" value="1"/>
</dbReference>
<keyword evidence="3 8" id="KW-0067">ATP-binding</keyword>
<dbReference type="GO" id="GO:0016887">
    <property type="term" value="F:ATP hydrolysis activity"/>
    <property type="evidence" value="ECO:0007669"/>
    <property type="project" value="InterPro"/>
</dbReference>
<dbReference type="Gene3D" id="1.10.8.60">
    <property type="match status" value="2"/>
</dbReference>
<dbReference type="SMART" id="SM00382">
    <property type="entry name" value="AAA"/>
    <property type="match status" value="2"/>
</dbReference>
<dbReference type="Pfam" id="PF02861">
    <property type="entry name" value="Clp_N"/>
    <property type="match status" value="1"/>
</dbReference>
<comment type="caution">
    <text evidence="8">The sequence shown here is derived from an EMBL/GenBank/DDBJ whole genome shotgun (WGS) entry which is preliminary data.</text>
</comment>
<evidence type="ECO:0000256" key="1">
    <source>
        <dbReference type="ARBA" id="ARBA00022737"/>
    </source>
</evidence>
<organism evidence="8 9">
    <name type="scientific">Candidatus Merdivivens pullistercoris</name>
    <dbReference type="NCBI Taxonomy" id="2840873"/>
    <lineage>
        <taxon>Bacteria</taxon>
        <taxon>Pseudomonadati</taxon>
        <taxon>Bacteroidota</taxon>
        <taxon>Bacteroidia</taxon>
        <taxon>Bacteroidales</taxon>
        <taxon>Muribaculaceae</taxon>
        <taxon>Muribaculaceae incertae sedis</taxon>
        <taxon>Candidatus Merdivivens</taxon>
    </lineage>
</organism>
<gene>
    <name evidence="8" type="ORF">IAB93_05540</name>
</gene>
<dbReference type="Proteomes" id="UP000823597">
    <property type="component" value="Unassembled WGS sequence"/>
</dbReference>
<evidence type="ECO:0000256" key="4">
    <source>
        <dbReference type="ARBA" id="ARBA00023186"/>
    </source>
</evidence>
<dbReference type="Pfam" id="PF10431">
    <property type="entry name" value="ClpB_D2-small"/>
    <property type="match status" value="1"/>
</dbReference>
<dbReference type="CDD" id="cd00009">
    <property type="entry name" value="AAA"/>
    <property type="match status" value="1"/>
</dbReference>
<dbReference type="SUPFAM" id="SSF81923">
    <property type="entry name" value="Double Clp-N motif"/>
    <property type="match status" value="1"/>
</dbReference>
<dbReference type="Pfam" id="PF17871">
    <property type="entry name" value="AAA_lid_9"/>
    <property type="match status" value="1"/>
</dbReference>
<evidence type="ECO:0000256" key="6">
    <source>
        <dbReference type="SAM" id="MobiDB-lite"/>
    </source>
</evidence>
<evidence type="ECO:0000256" key="5">
    <source>
        <dbReference type="PROSITE-ProRule" id="PRU01251"/>
    </source>
</evidence>
<feature type="region of interest" description="Disordered" evidence="6">
    <location>
        <begin position="146"/>
        <end position="176"/>
    </location>
</feature>
<dbReference type="PROSITE" id="PS00870">
    <property type="entry name" value="CLPAB_1"/>
    <property type="match status" value="1"/>
</dbReference>
<dbReference type="InterPro" id="IPR003959">
    <property type="entry name" value="ATPase_AAA_core"/>
</dbReference>
<dbReference type="Gene3D" id="3.40.50.300">
    <property type="entry name" value="P-loop containing nucleotide triphosphate hydrolases"/>
    <property type="match status" value="2"/>
</dbReference>
<dbReference type="FunFam" id="3.40.50.300:FF:000010">
    <property type="entry name" value="Chaperone clpB 1, putative"/>
    <property type="match status" value="1"/>
</dbReference>
<dbReference type="SUPFAM" id="SSF52540">
    <property type="entry name" value="P-loop containing nucleoside triphosphate hydrolases"/>
    <property type="match status" value="2"/>
</dbReference>
<dbReference type="FunFam" id="3.40.50.300:FF:000025">
    <property type="entry name" value="ATP-dependent Clp protease subunit"/>
    <property type="match status" value="1"/>
</dbReference>
<reference evidence="8" key="2">
    <citation type="journal article" date="2021" name="PeerJ">
        <title>Extensive microbial diversity within the chicken gut microbiome revealed by metagenomics and culture.</title>
        <authorList>
            <person name="Gilroy R."/>
            <person name="Ravi A."/>
            <person name="Getino M."/>
            <person name="Pursley I."/>
            <person name="Horton D.L."/>
            <person name="Alikhan N.F."/>
            <person name="Baker D."/>
            <person name="Gharbi K."/>
            <person name="Hall N."/>
            <person name="Watson M."/>
            <person name="Adriaenssens E.M."/>
            <person name="Foster-Nyarko E."/>
            <person name="Jarju S."/>
            <person name="Secka A."/>
            <person name="Antonio M."/>
            <person name="Oren A."/>
            <person name="Chaudhuri R.R."/>
            <person name="La Ragione R."/>
            <person name="Hildebrand F."/>
            <person name="Pallen M.J."/>
        </authorList>
    </citation>
    <scope>NUCLEOTIDE SEQUENCE</scope>
    <source>
        <strain evidence="8">10037</strain>
    </source>
</reference>
<dbReference type="PANTHER" id="PTHR11638">
    <property type="entry name" value="ATP-DEPENDENT CLP PROTEASE"/>
    <property type="match status" value="1"/>
</dbReference>
<evidence type="ECO:0000259" key="7">
    <source>
        <dbReference type="PROSITE" id="PS51903"/>
    </source>
</evidence>
<dbReference type="InterPro" id="IPR036628">
    <property type="entry name" value="Clp_N_dom_sf"/>
</dbReference>
<evidence type="ECO:0000256" key="3">
    <source>
        <dbReference type="ARBA" id="ARBA00022840"/>
    </source>
</evidence>
<dbReference type="PRINTS" id="PR00300">
    <property type="entry name" value="CLPPROTEASEA"/>
</dbReference>
<dbReference type="EMBL" id="JADIME010000058">
    <property type="protein sequence ID" value="MBO8465443.1"/>
    <property type="molecule type" value="Genomic_DNA"/>
</dbReference>
<reference evidence="8" key="1">
    <citation type="submission" date="2020-10" db="EMBL/GenBank/DDBJ databases">
        <authorList>
            <person name="Gilroy R."/>
        </authorList>
    </citation>
    <scope>NUCLEOTIDE SEQUENCE</scope>
    <source>
        <strain evidence="8">10037</strain>
    </source>
</reference>
<evidence type="ECO:0000313" key="8">
    <source>
        <dbReference type="EMBL" id="MBO8465443.1"/>
    </source>
</evidence>
<dbReference type="InterPro" id="IPR050130">
    <property type="entry name" value="ClpA_ClpB"/>
</dbReference>
<dbReference type="PANTHER" id="PTHR11638:SF18">
    <property type="entry name" value="HEAT SHOCK PROTEIN 104"/>
    <property type="match status" value="1"/>
</dbReference>
<keyword evidence="8" id="KW-0645">Protease</keyword>
<dbReference type="Gene3D" id="4.10.860.10">
    <property type="entry name" value="UVR domain"/>
    <property type="match status" value="1"/>
</dbReference>
<keyword evidence="4" id="KW-0143">Chaperone</keyword>
<accession>A0A9D9I3Z4</accession>
<dbReference type="Pfam" id="PF07724">
    <property type="entry name" value="AAA_2"/>
    <property type="match status" value="1"/>
</dbReference>
<dbReference type="InterPro" id="IPR041546">
    <property type="entry name" value="ClpA/ClpB_AAA_lid"/>
</dbReference>
<feature type="domain" description="Clp R" evidence="7">
    <location>
        <begin position="1"/>
        <end position="149"/>
    </location>
</feature>
<dbReference type="GO" id="GO:0006508">
    <property type="term" value="P:proteolysis"/>
    <property type="evidence" value="ECO:0007669"/>
    <property type="project" value="UniProtKB-KW"/>
</dbReference>
<dbReference type="InterPro" id="IPR004176">
    <property type="entry name" value="Clp_R_N"/>
</dbReference>
<feature type="compositionally biased region" description="Basic and acidic residues" evidence="6">
    <location>
        <begin position="153"/>
        <end position="172"/>
    </location>
</feature>
<dbReference type="PROSITE" id="PS51903">
    <property type="entry name" value="CLP_R"/>
    <property type="match status" value="1"/>
</dbReference>
<dbReference type="Gene3D" id="1.10.1780.10">
    <property type="entry name" value="Clp, N-terminal domain"/>
    <property type="match status" value="1"/>
</dbReference>
<keyword evidence="2" id="KW-0547">Nucleotide-binding</keyword>